<keyword evidence="3" id="KW-1185">Reference proteome</keyword>
<dbReference type="RefSeq" id="WP_215583237.1">
    <property type="nucleotide sequence ID" value="NZ_CP073754.1"/>
</dbReference>
<sequence length="57" mass="6281">MDDYWLTHMTYSEVPEDVPTLGGHGSRAMRTRRSAPSMSPTPYSALVLDGVGLNWLG</sequence>
<accession>A0A975MP82</accession>
<reference evidence="2" key="1">
    <citation type="submission" date="2021-04" db="EMBL/GenBank/DDBJ databases">
        <title>Draft genome sequence data of methanotrophic Methylovulum sp. strain S1L and Methylomonas sp. strain S2AM isolated from boreal lake water columns.</title>
        <authorList>
            <person name="Rissanen A.J."/>
            <person name="Mangayil R."/>
            <person name="Svenning M.M."/>
            <person name="Khanongnuch R."/>
        </authorList>
    </citation>
    <scope>NUCLEOTIDE SEQUENCE</scope>
    <source>
        <strain evidence="2">S2AM</strain>
    </source>
</reference>
<dbReference type="EMBL" id="CP073754">
    <property type="protein sequence ID" value="QWF71452.1"/>
    <property type="molecule type" value="Genomic_DNA"/>
</dbReference>
<evidence type="ECO:0000313" key="3">
    <source>
        <dbReference type="Proteomes" id="UP000676649"/>
    </source>
</evidence>
<feature type="region of interest" description="Disordered" evidence="1">
    <location>
        <begin position="16"/>
        <end position="41"/>
    </location>
</feature>
<evidence type="ECO:0000313" key="2">
    <source>
        <dbReference type="EMBL" id="QWF71452.1"/>
    </source>
</evidence>
<protein>
    <submittedName>
        <fullName evidence="2">Uncharacterized protein</fullName>
    </submittedName>
</protein>
<dbReference type="AlphaFoldDB" id="A0A975MP82"/>
<evidence type="ECO:0000256" key="1">
    <source>
        <dbReference type="SAM" id="MobiDB-lite"/>
    </source>
</evidence>
<name>A0A975MP82_9GAMM</name>
<organism evidence="2 3">
    <name type="scientific">Methylomonas paludis</name>
    <dbReference type="NCBI Taxonomy" id="1173101"/>
    <lineage>
        <taxon>Bacteria</taxon>
        <taxon>Pseudomonadati</taxon>
        <taxon>Pseudomonadota</taxon>
        <taxon>Gammaproteobacteria</taxon>
        <taxon>Methylococcales</taxon>
        <taxon>Methylococcaceae</taxon>
        <taxon>Methylomonas</taxon>
    </lineage>
</organism>
<gene>
    <name evidence="2" type="ORF">KEF85_02935</name>
</gene>
<proteinExistence type="predicted"/>
<dbReference type="Proteomes" id="UP000676649">
    <property type="component" value="Chromosome"/>
</dbReference>
<dbReference type="KEGG" id="mpad:KEF85_02935"/>